<gene>
    <name evidence="2" type="ORF">GMARGA_LOCUS34804</name>
</gene>
<name>A0ABN7WV39_GIGMA</name>
<evidence type="ECO:0000313" key="3">
    <source>
        <dbReference type="Proteomes" id="UP000789901"/>
    </source>
</evidence>
<evidence type="ECO:0000256" key="1">
    <source>
        <dbReference type="SAM" id="MobiDB-lite"/>
    </source>
</evidence>
<comment type="caution">
    <text evidence="2">The sequence shown here is derived from an EMBL/GenBank/DDBJ whole genome shotgun (WGS) entry which is preliminary data.</text>
</comment>
<feature type="region of interest" description="Disordered" evidence="1">
    <location>
        <begin position="1"/>
        <end position="21"/>
    </location>
</feature>
<protein>
    <submittedName>
        <fullName evidence="2">28903_t:CDS:1</fullName>
    </submittedName>
</protein>
<organism evidence="2 3">
    <name type="scientific">Gigaspora margarita</name>
    <dbReference type="NCBI Taxonomy" id="4874"/>
    <lineage>
        <taxon>Eukaryota</taxon>
        <taxon>Fungi</taxon>
        <taxon>Fungi incertae sedis</taxon>
        <taxon>Mucoromycota</taxon>
        <taxon>Glomeromycotina</taxon>
        <taxon>Glomeromycetes</taxon>
        <taxon>Diversisporales</taxon>
        <taxon>Gigasporaceae</taxon>
        <taxon>Gigaspora</taxon>
    </lineage>
</organism>
<accession>A0ABN7WV39</accession>
<evidence type="ECO:0000313" key="2">
    <source>
        <dbReference type="EMBL" id="CAG8840209.1"/>
    </source>
</evidence>
<dbReference type="EMBL" id="CAJVQB010062348">
    <property type="protein sequence ID" value="CAG8840209.1"/>
    <property type="molecule type" value="Genomic_DNA"/>
</dbReference>
<feature type="non-terminal residue" evidence="2">
    <location>
        <position position="102"/>
    </location>
</feature>
<dbReference type="Proteomes" id="UP000789901">
    <property type="component" value="Unassembled WGS sequence"/>
</dbReference>
<proteinExistence type="predicted"/>
<reference evidence="2 3" key="1">
    <citation type="submission" date="2021-06" db="EMBL/GenBank/DDBJ databases">
        <authorList>
            <person name="Kallberg Y."/>
            <person name="Tangrot J."/>
            <person name="Rosling A."/>
        </authorList>
    </citation>
    <scope>NUCLEOTIDE SEQUENCE [LARGE SCALE GENOMIC DNA]</scope>
    <source>
        <strain evidence="2 3">120-4 pot B 10/14</strain>
    </source>
</reference>
<sequence length="102" mass="11509">MQYPTVSNIKRSSNHEACTSSEDGFDIYNPDSGNLADISKNYNSKFRSNSCNSKIGSYYNYNLTIGSGRNRFDDNNETDNYNSRCRQDILIFDVYDSGAGSE</sequence>
<keyword evidence="3" id="KW-1185">Reference proteome</keyword>